<dbReference type="GO" id="GO:0016616">
    <property type="term" value="F:oxidoreductase activity, acting on the CH-OH group of donors, NAD or NADP as acceptor"/>
    <property type="evidence" value="ECO:0007669"/>
    <property type="project" value="UniProtKB-ARBA"/>
</dbReference>
<sequence>MPTIPSFDLGNGVAMPALGYGVFQIDPSATCQAVSQALDCGYRLIDTASAYHNEQGVGETLARWMAEGRLTRDEVFVSTKVWVTQFGLEETHRAVAGSLRRLGLEYADMILLHFPVPSAFEKTLAAYRALEEEQADGRIRAIGVCNFHVHHLQKLMDQCHVVPAVNQVELHPCFNQAALMAFHAQHGIVTQAWSPLGAVMQYDPASLDRPRRLLDEPVLGELARACGKSPAQVVLRWHMQRGVAVIPKSVHRERMVENLDIFDFVLSDEAMARINALDSGQRAALDPDLVTMDTYPNTIED</sequence>
<name>A0A9D1PX84_9BACT</name>
<dbReference type="InterPro" id="IPR023210">
    <property type="entry name" value="NADP_OxRdtase_dom"/>
</dbReference>
<dbReference type="Proteomes" id="UP000886752">
    <property type="component" value="Unassembled WGS sequence"/>
</dbReference>
<evidence type="ECO:0000256" key="1">
    <source>
        <dbReference type="ARBA" id="ARBA00007905"/>
    </source>
</evidence>
<feature type="domain" description="NADP-dependent oxidoreductase" evidence="7">
    <location>
        <begin position="12"/>
        <end position="278"/>
    </location>
</feature>
<evidence type="ECO:0000256" key="5">
    <source>
        <dbReference type="PIRSR" id="PIRSR000097-2"/>
    </source>
</evidence>
<dbReference type="PIRSF" id="PIRSF000097">
    <property type="entry name" value="AKR"/>
    <property type="match status" value="1"/>
</dbReference>
<dbReference type="PROSITE" id="PS00062">
    <property type="entry name" value="ALDOKETO_REDUCTASE_2"/>
    <property type="match status" value="1"/>
</dbReference>
<gene>
    <name evidence="8" type="ORF">H9894_03425</name>
</gene>
<dbReference type="Gene3D" id="3.20.20.100">
    <property type="entry name" value="NADP-dependent oxidoreductase domain"/>
    <property type="match status" value="1"/>
</dbReference>
<organism evidence="8 9">
    <name type="scientific">Candidatus Desulfovibrio intestinipullorum</name>
    <dbReference type="NCBI Taxonomy" id="2838536"/>
    <lineage>
        <taxon>Bacteria</taxon>
        <taxon>Pseudomonadati</taxon>
        <taxon>Thermodesulfobacteriota</taxon>
        <taxon>Desulfovibrionia</taxon>
        <taxon>Desulfovibrionales</taxon>
        <taxon>Desulfovibrionaceae</taxon>
        <taxon>Desulfovibrio</taxon>
    </lineage>
</organism>
<evidence type="ECO:0000256" key="2">
    <source>
        <dbReference type="ARBA" id="ARBA00022857"/>
    </source>
</evidence>
<dbReference type="SUPFAM" id="SSF51430">
    <property type="entry name" value="NAD(P)-linked oxidoreductase"/>
    <property type="match status" value="1"/>
</dbReference>
<evidence type="ECO:0000313" key="9">
    <source>
        <dbReference type="Proteomes" id="UP000886752"/>
    </source>
</evidence>
<evidence type="ECO:0000313" key="8">
    <source>
        <dbReference type="EMBL" id="HIW00223.1"/>
    </source>
</evidence>
<evidence type="ECO:0000256" key="4">
    <source>
        <dbReference type="PIRSR" id="PIRSR000097-1"/>
    </source>
</evidence>
<reference evidence="8" key="2">
    <citation type="submission" date="2021-04" db="EMBL/GenBank/DDBJ databases">
        <authorList>
            <person name="Gilroy R."/>
        </authorList>
    </citation>
    <scope>NUCLEOTIDE SEQUENCE</scope>
    <source>
        <strain evidence="8">ChiHecec2B26-446</strain>
    </source>
</reference>
<proteinExistence type="inferred from homology"/>
<comment type="caution">
    <text evidence="8">The sequence shown here is derived from an EMBL/GenBank/DDBJ whole genome shotgun (WGS) entry which is preliminary data.</text>
</comment>
<protein>
    <submittedName>
        <fullName evidence="8">Aldo/keto reductase</fullName>
    </submittedName>
</protein>
<accession>A0A9D1PX84</accession>
<dbReference type="InterPro" id="IPR018170">
    <property type="entry name" value="Aldo/ket_reductase_CS"/>
</dbReference>
<feature type="site" description="Lowers pKa of active site Tyr" evidence="6">
    <location>
        <position position="80"/>
    </location>
</feature>
<dbReference type="PROSITE" id="PS00063">
    <property type="entry name" value="ALDOKETO_REDUCTASE_3"/>
    <property type="match status" value="1"/>
</dbReference>
<dbReference type="PANTHER" id="PTHR43827">
    <property type="entry name" value="2,5-DIKETO-D-GLUCONIC ACID REDUCTASE"/>
    <property type="match status" value="1"/>
</dbReference>
<feature type="active site" description="Proton donor" evidence="4">
    <location>
        <position position="51"/>
    </location>
</feature>
<dbReference type="FunFam" id="3.20.20.100:FF:000015">
    <property type="entry name" value="Oxidoreductase, aldo/keto reductase family"/>
    <property type="match status" value="1"/>
</dbReference>
<dbReference type="InterPro" id="IPR036812">
    <property type="entry name" value="NAD(P)_OxRdtase_dom_sf"/>
</dbReference>
<dbReference type="AlphaFoldDB" id="A0A9D1PX84"/>
<dbReference type="PANTHER" id="PTHR43827:SF3">
    <property type="entry name" value="NADP-DEPENDENT OXIDOREDUCTASE DOMAIN-CONTAINING PROTEIN"/>
    <property type="match status" value="1"/>
</dbReference>
<dbReference type="PROSITE" id="PS00798">
    <property type="entry name" value="ALDOKETO_REDUCTASE_1"/>
    <property type="match status" value="1"/>
</dbReference>
<feature type="binding site" evidence="5">
    <location>
        <position position="113"/>
    </location>
    <ligand>
        <name>substrate</name>
    </ligand>
</feature>
<keyword evidence="2" id="KW-0521">NADP</keyword>
<dbReference type="PRINTS" id="PR00069">
    <property type="entry name" value="ALDKETRDTASE"/>
</dbReference>
<comment type="similarity">
    <text evidence="1">Belongs to the aldo/keto reductase family.</text>
</comment>
<dbReference type="EMBL" id="DXHV01000037">
    <property type="protein sequence ID" value="HIW00223.1"/>
    <property type="molecule type" value="Genomic_DNA"/>
</dbReference>
<reference evidence="8" key="1">
    <citation type="journal article" date="2021" name="PeerJ">
        <title>Extensive microbial diversity within the chicken gut microbiome revealed by metagenomics and culture.</title>
        <authorList>
            <person name="Gilroy R."/>
            <person name="Ravi A."/>
            <person name="Getino M."/>
            <person name="Pursley I."/>
            <person name="Horton D.L."/>
            <person name="Alikhan N.F."/>
            <person name="Baker D."/>
            <person name="Gharbi K."/>
            <person name="Hall N."/>
            <person name="Watson M."/>
            <person name="Adriaenssens E.M."/>
            <person name="Foster-Nyarko E."/>
            <person name="Jarju S."/>
            <person name="Secka A."/>
            <person name="Antonio M."/>
            <person name="Oren A."/>
            <person name="Chaudhuri R.R."/>
            <person name="La Ragione R."/>
            <person name="Hildebrand F."/>
            <person name="Pallen M.J."/>
        </authorList>
    </citation>
    <scope>NUCLEOTIDE SEQUENCE</scope>
    <source>
        <strain evidence="8">ChiHecec2B26-446</strain>
    </source>
</reference>
<dbReference type="InterPro" id="IPR020471">
    <property type="entry name" value="AKR"/>
</dbReference>
<evidence type="ECO:0000256" key="3">
    <source>
        <dbReference type="ARBA" id="ARBA00023002"/>
    </source>
</evidence>
<evidence type="ECO:0000259" key="7">
    <source>
        <dbReference type="Pfam" id="PF00248"/>
    </source>
</evidence>
<keyword evidence="3" id="KW-0560">Oxidoreductase</keyword>
<dbReference type="Pfam" id="PF00248">
    <property type="entry name" value="Aldo_ket_red"/>
    <property type="match status" value="1"/>
</dbReference>
<evidence type="ECO:0000256" key="6">
    <source>
        <dbReference type="PIRSR" id="PIRSR000097-3"/>
    </source>
</evidence>